<dbReference type="RefSeq" id="WP_354193639.1">
    <property type="nucleotide sequence ID" value="NZ_JBEPML010000004.1"/>
</dbReference>
<dbReference type="InterPro" id="IPR055348">
    <property type="entry name" value="DctQ"/>
</dbReference>
<reference evidence="11 12" key="1">
    <citation type="submission" date="2024-06" db="EMBL/GenBank/DDBJ databases">
        <title>Genomic Encyclopedia of Type Strains, Phase IV (KMG-IV): sequencing the most valuable type-strain genomes for metagenomic binning, comparative biology and taxonomic classification.</title>
        <authorList>
            <person name="Goeker M."/>
        </authorList>
    </citation>
    <scope>NUCLEOTIDE SEQUENCE [LARGE SCALE GENOMIC DNA]</scope>
    <source>
        <strain evidence="11 12">DSM 27865</strain>
    </source>
</reference>
<dbReference type="PANTHER" id="PTHR35011:SF2">
    <property type="entry name" value="2,3-DIKETO-L-GULONATE TRAP TRANSPORTER SMALL PERMEASE PROTEIN YIAM"/>
    <property type="match status" value="1"/>
</dbReference>
<protein>
    <recommendedName>
        <fullName evidence="9">TRAP transporter small permease protein</fullName>
    </recommendedName>
</protein>
<evidence type="ECO:0000256" key="6">
    <source>
        <dbReference type="ARBA" id="ARBA00022989"/>
    </source>
</evidence>
<gene>
    <name evidence="11" type="ORF">ABID37_001512</name>
</gene>
<feature type="transmembrane region" description="Helical" evidence="9">
    <location>
        <begin position="143"/>
        <end position="163"/>
    </location>
</feature>
<evidence type="ECO:0000256" key="8">
    <source>
        <dbReference type="ARBA" id="ARBA00038436"/>
    </source>
</evidence>
<evidence type="ECO:0000256" key="7">
    <source>
        <dbReference type="ARBA" id="ARBA00023136"/>
    </source>
</evidence>
<keyword evidence="3" id="KW-1003">Cell membrane</keyword>
<evidence type="ECO:0000256" key="3">
    <source>
        <dbReference type="ARBA" id="ARBA00022475"/>
    </source>
</evidence>
<keyword evidence="6 9" id="KW-1133">Transmembrane helix</keyword>
<evidence type="ECO:0000256" key="5">
    <source>
        <dbReference type="ARBA" id="ARBA00022692"/>
    </source>
</evidence>
<name>A0ABV2MWW1_9HYPH</name>
<keyword evidence="4 9" id="KW-0997">Cell inner membrane</keyword>
<feature type="transmembrane region" description="Helical" evidence="9">
    <location>
        <begin position="27"/>
        <end position="48"/>
    </location>
</feature>
<evidence type="ECO:0000256" key="2">
    <source>
        <dbReference type="ARBA" id="ARBA00022448"/>
    </source>
</evidence>
<evidence type="ECO:0000259" key="10">
    <source>
        <dbReference type="Pfam" id="PF04290"/>
    </source>
</evidence>
<dbReference type="PANTHER" id="PTHR35011">
    <property type="entry name" value="2,3-DIKETO-L-GULONATE TRAP TRANSPORTER SMALL PERMEASE PROTEIN YIAM"/>
    <property type="match status" value="1"/>
</dbReference>
<sequence>MSDIQGIGIDIPGEAEKVKPRGFVNACMEWLAVLLLGVTTLLVLGNALSRYVLNMPLPWTEELVINMLVWLGAAGMVIATMRGALISCDILTGPLPPRAARMLMIGCTLFSIGVMAIFSWLTWQYLMVFGKDLTPVLRIPKGWVIGGLLFTTVGVTIALAANLRRR</sequence>
<evidence type="ECO:0000313" key="12">
    <source>
        <dbReference type="Proteomes" id="UP001549076"/>
    </source>
</evidence>
<accession>A0ABV2MWW1</accession>
<keyword evidence="12" id="KW-1185">Reference proteome</keyword>
<keyword evidence="7 9" id="KW-0472">Membrane</keyword>
<comment type="caution">
    <text evidence="11">The sequence shown here is derived from an EMBL/GenBank/DDBJ whole genome shotgun (WGS) entry which is preliminary data.</text>
</comment>
<dbReference type="EMBL" id="JBEPML010000004">
    <property type="protein sequence ID" value="MET3791304.1"/>
    <property type="molecule type" value="Genomic_DNA"/>
</dbReference>
<feature type="transmembrane region" description="Helical" evidence="9">
    <location>
        <begin position="68"/>
        <end position="91"/>
    </location>
</feature>
<comment type="subunit">
    <text evidence="9">The complex comprises the extracytoplasmic solute receptor protein and the two transmembrane proteins.</text>
</comment>
<dbReference type="Proteomes" id="UP001549076">
    <property type="component" value="Unassembled WGS sequence"/>
</dbReference>
<feature type="transmembrane region" description="Helical" evidence="9">
    <location>
        <begin position="103"/>
        <end position="123"/>
    </location>
</feature>
<evidence type="ECO:0000313" key="11">
    <source>
        <dbReference type="EMBL" id="MET3791304.1"/>
    </source>
</evidence>
<organism evidence="11 12">
    <name type="scientific">Aquamicrobium terrae</name>
    <dbReference type="NCBI Taxonomy" id="1324945"/>
    <lineage>
        <taxon>Bacteria</taxon>
        <taxon>Pseudomonadati</taxon>
        <taxon>Pseudomonadota</taxon>
        <taxon>Alphaproteobacteria</taxon>
        <taxon>Hyphomicrobiales</taxon>
        <taxon>Phyllobacteriaceae</taxon>
        <taxon>Aquamicrobium</taxon>
    </lineage>
</organism>
<keyword evidence="2 9" id="KW-0813">Transport</keyword>
<comment type="similarity">
    <text evidence="8 9">Belongs to the TRAP transporter small permease family.</text>
</comment>
<evidence type="ECO:0000256" key="4">
    <source>
        <dbReference type="ARBA" id="ARBA00022519"/>
    </source>
</evidence>
<keyword evidence="5 9" id="KW-0812">Transmembrane</keyword>
<dbReference type="InterPro" id="IPR007387">
    <property type="entry name" value="TRAP_DctQ"/>
</dbReference>
<comment type="function">
    <text evidence="9">Part of the tripartite ATP-independent periplasmic (TRAP) transport system.</text>
</comment>
<proteinExistence type="inferred from homology"/>
<comment type="subcellular location">
    <subcellularLocation>
        <location evidence="1 9">Cell inner membrane</location>
        <topology evidence="1 9">Multi-pass membrane protein</topology>
    </subcellularLocation>
</comment>
<feature type="domain" description="Tripartite ATP-independent periplasmic transporters DctQ component" evidence="10">
    <location>
        <begin position="40"/>
        <end position="165"/>
    </location>
</feature>
<evidence type="ECO:0000256" key="9">
    <source>
        <dbReference type="RuleBase" id="RU369079"/>
    </source>
</evidence>
<dbReference type="Pfam" id="PF04290">
    <property type="entry name" value="DctQ"/>
    <property type="match status" value="1"/>
</dbReference>
<evidence type="ECO:0000256" key="1">
    <source>
        <dbReference type="ARBA" id="ARBA00004429"/>
    </source>
</evidence>